<proteinExistence type="predicted"/>
<accession>A0A8H5LTQ2</accession>
<evidence type="ECO:0000313" key="3">
    <source>
        <dbReference type="Proteomes" id="UP000559256"/>
    </source>
</evidence>
<evidence type="ECO:0000313" key="2">
    <source>
        <dbReference type="EMBL" id="KAF5368964.1"/>
    </source>
</evidence>
<organism evidence="2 3">
    <name type="scientific">Tetrapyrgos nigripes</name>
    <dbReference type="NCBI Taxonomy" id="182062"/>
    <lineage>
        <taxon>Eukaryota</taxon>
        <taxon>Fungi</taxon>
        <taxon>Dikarya</taxon>
        <taxon>Basidiomycota</taxon>
        <taxon>Agaricomycotina</taxon>
        <taxon>Agaricomycetes</taxon>
        <taxon>Agaricomycetidae</taxon>
        <taxon>Agaricales</taxon>
        <taxon>Marasmiineae</taxon>
        <taxon>Marasmiaceae</taxon>
        <taxon>Tetrapyrgos</taxon>
    </lineage>
</organism>
<keyword evidence="3" id="KW-1185">Reference proteome</keyword>
<protein>
    <submittedName>
        <fullName evidence="2">Uncharacterized protein</fullName>
    </submittedName>
</protein>
<name>A0A8H5LTQ2_9AGAR</name>
<feature type="region of interest" description="Disordered" evidence="1">
    <location>
        <begin position="231"/>
        <end position="250"/>
    </location>
</feature>
<dbReference type="AlphaFoldDB" id="A0A8H5LTQ2"/>
<dbReference type="OrthoDB" id="5570013at2759"/>
<dbReference type="Proteomes" id="UP000559256">
    <property type="component" value="Unassembled WGS sequence"/>
</dbReference>
<comment type="caution">
    <text evidence="2">The sequence shown here is derived from an EMBL/GenBank/DDBJ whole genome shotgun (WGS) entry which is preliminary data.</text>
</comment>
<evidence type="ECO:0000256" key="1">
    <source>
        <dbReference type="SAM" id="MobiDB-lite"/>
    </source>
</evidence>
<reference evidence="2 3" key="1">
    <citation type="journal article" date="2020" name="ISME J.">
        <title>Uncovering the hidden diversity of litter-decomposition mechanisms in mushroom-forming fungi.</title>
        <authorList>
            <person name="Floudas D."/>
            <person name="Bentzer J."/>
            <person name="Ahren D."/>
            <person name="Johansson T."/>
            <person name="Persson P."/>
            <person name="Tunlid A."/>
        </authorList>
    </citation>
    <scope>NUCLEOTIDE SEQUENCE [LARGE SCALE GENOMIC DNA]</scope>
    <source>
        <strain evidence="2 3">CBS 291.85</strain>
    </source>
</reference>
<feature type="compositionally biased region" description="Polar residues" evidence="1">
    <location>
        <begin position="237"/>
        <end position="250"/>
    </location>
</feature>
<gene>
    <name evidence="2" type="ORF">D9758_003002</name>
</gene>
<dbReference type="EMBL" id="JAACJM010000014">
    <property type="protein sequence ID" value="KAF5368964.1"/>
    <property type="molecule type" value="Genomic_DNA"/>
</dbReference>
<sequence length="261" mass="28769">MLWADPEASFSHITFDISVHSPTRRAFRDLATDITNGAVLHDVLMDFDWFSHTEFDTVRFNARDAPIDIKVTGKCTTNAEIDVDFVVLYETIQLETSNAPLNATIWAIDDSGNGGNTILLTNSDGPIDALIAMSSNSTEAIFRASVHTTNGDLNVQSGMTGRHLLLLEGSTSNAPGFLALPEQYEGTFDISSELGTTSLVFDPDKRDSHGRQRAVDMKVDETEHKAGKIYWGEEPPNMNQGSIKMSTTQEDVTITSFREFE</sequence>